<protein>
    <recommendedName>
        <fullName evidence="4">DUF4175 domain-containing protein</fullName>
    </recommendedName>
</protein>
<feature type="transmembrane region" description="Helical" evidence="1">
    <location>
        <begin position="45"/>
        <end position="66"/>
    </location>
</feature>
<feature type="transmembrane region" description="Helical" evidence="1">
    <location>
        <begin position="72"/>
        <end position="93"/>
    </location>
</feature>
<feature type="transmembrane region" description="Helical" evidence="1">
    <location>
        <begin position="12"/>
        <end position="33"/>
    </location>
</feature>
<evidence type="ECO:0000313" key="3">
    <source>
        <dbReference type="Proteomes" id="UP001597469"/>
    </source>
</evidence>
<dbReference type="Proteomes" id="UP001597469">
    <property type="component" value="Unassembled WGS sequence"/>
</dbReference>
<keyword evidence="3" id="KW-1185">Reference proteome</keyword>
<feature type="transmembrane region" description="Helical" evidence="1">
    <location>
        <begin position="145"/>
        <end position="163"/>
    </location>
</feature>
<organism evidence="2 3">
    <name type="scientific">Spirosoma soli</name>
    <dbReference type="NCBI Taxonomy" id="1770529"/>
    <lineage>
        <taxon>Bacteria</taxon>
        <taxon>Pseudomonadati</taxon>
        <taxon>Bacteroidota</taxon>
        <taxon>Cytophagia</taxon>
        <taxon>Cytophagales</taxon>
        <taxon>Cytophagaceae</taxon>
        <taxon>Spirosoma</taxon>
    </lineage>
</organism>
<keyword evidence="1" id="KW-0472">Membrane</keyword>
<dbReference type="EMBL" id="JBHULN010000004">
    <property type="protein sequence ID" value="MFD2570801.1"/>
    <property type="molecule type" value="Genomic_DNA"/>
</dbReference>
<feature type="transmembrane region" description="Helical" evidence="1">
    <location>
        <begin position="114"/>
        <end position="139"/>
    </location>
</feature>
<name>A0ABW5M3U3_9BACT</name>
<evidence type="ECO:0000313" key="2">
    <source>
        <dbReference type="EMBL" id="MFD2570801.1"/>
    </source>
</evidence>
<dbReference type="RefSeq" id="WP_381521781.1">
    <property type="nucleotide sequence ID" value="NZ_JBHULN010000004.1"/>
</dbReference>
<accession>A0ABW5M3U3</accession>
<comment type="caution">
    <text evidence="2">The sequence shown here is derived from an EMBL/GenBank/DDBJ whole genome shotgun (WGS) entry which is preliminary data.</text>
</comment>
<proteinExistence type="predicted"/>
<evidence type="ECO:0008006" key="4">
    <source>
        <dbReference type="Google" id="ProtNLM"/>
    </source>
</evidence>
<sequence length="172" mass="19076">MATSTMNRTAAYLLGPELVWVLMFILTSVIIALYRPLADADHEKLLNYGWFLPTLGVLLAFVSLFWAPGSPWWWLLRITFASLVGILLVVSFLCDSARYNDSRDAGIGTGYMVFVGLGCMVLLGIAFVAGLCFVARWSFLPVLKWTLILFGLFLSFCGLMAWLSSLDTDKAS</sequence>
<evidence type="ECO:0000256" key="1">
    <source>
        <dbReference type="SAM" id="Phobius"/>
    </source>
</evidence>
<keyword evidence="1" id="KW-1133">Transmembrane helix</keyword>
<reference evidence="3" key="1">
    <citation type="journal article" date="2019" name="Int. J. Syst. Evol. Microbiol.">
        <title>The Global Catalogue of Microorganisms (GCM) 10K type strain sequencing project: providing services to taxonomists for standard genome sequencing and annotation.</title>
        <authorList>
            <consortium name="The Broad Institute Genomics Platform"/>
            <consortium name="The Broad Institute Genome Sequencing Center for Infectious Disease"/>
            <person name="Wu L."/>
            <person name="Ma J."/>
        </authorList>
    </citation>
    <scope>NUCLEOTIDE SEQUENCE [LARGE SCALE GENOMIC DNA]</scope>
    <source>
        <strain evidence="3">KCTC 42805</strain>
    </source>
</reference>
<keyword evidence="1" id="KW-0812">Transmembrane</keyword>
<gene>
    <name evidence="2" type="ORF">ACFSUS_09170</name>
</gene>